<gene>
    <name evidence="1" type="ORF">AAW01_10760</name>
</gene>
<evidence type="ECO:0000313" key="2">
    <source>
        <dbReference type="Proteomes" id="UP000053070"/>
    </source>
</evidence>
<dbReference type="Proteomes" id="UP000053070">
    <property type="component" value="Unassembled WGS sequence"/>
</dbReference>
<dbReference type="EMBL" id="LBHC01000002">
    <property type="protein sequence ID" value="KLE31920.1"/>
    <property type="molecule type" value="Genomic_DNA"/>
</dbReference>
<evidence type="ECO:0000313" key="1">
    <source>
        <dbReference type="EMBL" id="KLE31920.1"/>
    </source>
</evidence>
<organism evidence="1 2">
    <name type="scientific">Aurantiacibacter gangjinensis</name>
    <dbReference type="NCBI Taxonomy" id="502682"/>
    <lineage>
        <taxon>Bacteria</taxon>
        <taxon>Pseudomonadati</taxon>
        <taxon>Pseudomonadota</taxon>
        <taxon>Alphaproteobacteria</taxon>
        <taxon>Sphingomonadales</taxon>
        <taxon>Erythrobacteraceae</taxon>
        <taxon>Aurantiacibacter</taxon>
    </lineage>
</organism>
<reference evidence="1 2" key="1">
    <citation type="submission" date="2015-04" db="EMBL/GenBank/DDBJ databases">
        <title>The draft genome sequence of Erythrobacr gangjinensis K7-2.</title>
        <authorList>
            <person name="Zhuang L."/>
            <person name="Liu Y."/>
            <person name="Shao Z."/>
        </authorList>
    </citation>
    <scope>NUCLEOTIDE SEQUENCE [LARGE SCALE GENOMIC DNA]</scope>
    <source>
        <strain evidence="1 2">K7-2</strain>
    </source>
</reference>
<protein>
    <submittedName>
        <fullName evidence="1">Uncharacterized protein</fullName>
    </submittedName>
</protein>
<dbReference type="AlphaFoldDB" id="A0A0G9MMK2"/>
<keyword evidence="2" id="KW-1185">Reference proteome</keyword>
<name>A0A0G9MMK2_9SPHN</name>
<proteinExistence type="predicted"/>
<accession>A0A0G9MMK2</accession>
<comment type="caution">
    <text evidence="1">The sequence shown here is derived from an EMBL/GenBank/DDBJ whole genome shotgun (WGS) entry which is preliminary data.</text>
</comment>
<sequence length="62" mass="6556">MSVTVEGGKLTPEQTLTTGSVACAWAETAESPATAMAAVDTQDRMAKLLIRIDIYMLLVAGR</sequence>